<dbReference type="Pfam" id="PF07561">
    <property type="entry name" value="DUF1540"/>
    <property type="match status" value="2"/>
</dbReference>
<proteinExistence type="predicted"/>
<reference evidence="2 3" key="1">
    <citation type="submission" date="2020-08" db="EMBL/GenBank/DDBJ databases">
        <title>Whole genome shotgun sequence of Actinoplanes ianthinogenes NBRC 13996.</title>
        <authorList>
            <person name="Komaki H."/>
            <person name="Tamura T."/>
        </authorList>
    </citation>
    <scope>NUCLEOTIDE SEQUENCE [LARGE SCALE GENOMIC DNA]</scope>
    <source>
        <strain evidence="2 3">NBRC 13996</strain>
    </source>
</reference>
<gene>
    <name evidence="2" type="ORF">Aiant_25080</name>
</gene>
<dbReference type="Proteomes" id="UP000676967">
    <property type="component" value="Chromosome"/>
</dbReference>
<protein>
    <recommendedName>
        <fullName evidence="1">DUF1540 domain-containing protein</fullName>
    </recommendedName>
</protein>
<dbReference type="EMBL" id="AP023356">
    <property type="protein sequence ID" value="BCJ41851.1"/>
    <property type="molecule type" value="Genomic_DNA"/>
</dbReference>
<keyword evidence="3" id="KW-1185">Reference proteome</keyword>
<feature type="domain" description="DUF1540" evidence="1">
    <location>
        <begin position="52"/>
        <end position="81"/>
    </location>
</feature>
<name>A0ABN6C8V1_9ACTN</name>
<evidence type="ECO:0000259" key="1">
    <source>
        <dbReference type="Pfam" id="PF07561"/>
    </source>
</evidence>
<evidence type="ECO:0000313" key="2">
    <source>
        <dbReference type="EMBL" id="BCJ41851.1"/>
    </source>
</evidence>
<organism evidence="2 3">
    <name type="scientific">Actinoplanes ianthinogenes</name>
    <dbReference type="NCBI Taxonomy" id="122358"/>
    <lineage>
        <taxon>Bacteria</taxon>
        <taxon>Bacillati</taxon>
        <taxon>Actinomycetota</taxon>
        <taxon>Actinomycetes</taxon>
        <taxon>Micromonosporales</taxon>
        <taxon>Micromonosporaceae</taxon>
        <taxon>Actinoplanes</taxon>
    </lineage>
</organism>
<sequence>MACEMTIQRQERHPGKRFRRWREGYIQGTENRGPEGGRAMTQMMNMPRVQTCTVTDCGYNHDGCTAFAITIGDMNAECDTFIGAGLSGGMGVATAQVGACKRADCKYNNNLECQAPAITVGASADRADCLTYEK</sequence>
<evidence type="ECO:0000313" key="3">
    <source>
        <dbReference type="Proteomes" id="UP000676967"/>
    </source>
</evidence>
<dbReference type="InterPro" id="IPR011437">
    <property type="entry name" value="DUF1540"/>
</dbReference>
<feature type="domain" description="DUF1540" evidence="1">
    <location>
        <begin position="100"/>
        <end position="132"/>
    </location>
</feature>
<accession>A0ABN6C8V1</accession>